<feature type="domain" description="Isopenicillin N synthase-like Fe(2+) 2OG dioxygenase" evidence="1">
    <location>
        <begin position="209"/>
        <end position="308"/>
    </location>
</feature>
<dbReference type="PANTHER" id="PTHR47990">
    <property type="entry name" value="2-OXOGLUTARATE (2OG) AND FE(II)-DEPENDENT OXYGENASE SUPERFAMILY PROTEIN-RELATED"/>
    <property type="match status" value="1"/>
</dbReference>
<dbReference type="SUPFAM" id="SSF51197">
    <property type="entry name" value="Clavaminate synthase-like"/>
    <property type="match status" value="1"/>
</dbReference>
<evidence type="ECO:0000313" key="3">
    <source>
        <dbReference type="EMBL" id="ORY28945.1"/>
    </source>
</evidence>
<dbReference type="InParanoid" id="A0A1Y2B4D8"/>
<dbReference type="Gene3D" id="2.60.120.330">
    <property type="entry name" value="B-lactam Antibiotic, Isopenicillin N Synthase, Chain"/>
    <property type="match status" value="1"/>
</dbReference>
<dbReference type="InterPro" id="IPR044861">
    <property type="entry name" value="IPNS-like_FE2OG_OXY"/>
</dbReference>
<feature type="domain" description="Non-haem dioxygenase N-terminal" evidence="2">
    <location>
        <begin position="45"/>
        <end position="143"/>
    </location>
</feature>
<keyword evidence="4" id="KW-1185">Reference proteome</keyword>
<dbReference type="InterPro" id="IPR027443">
    <property type="entry name" value="IPNS-like_sf"/>
</dbReference>
<evidence type="ECO:0000259" key="2">
    <source>
        <dbReference type="Pfam" id="PF14226"/>
    </source>
</evidence>
<dbReference type="Proteomes" id="UP000193986">
    <property type="component" value="Unassembled WGS sequence"/>
</dbReference>
<dbReference type="InterPro" id="IPR026992">
    <property type="entry name" value="DIOX_N"/>
</dbReference>
<evidence type="ECO:0000259" key="1">
    <source>
        <dbReference type="Pfam" id="PF03171"/>
    </source>
</evidence>
<proteinExistence type="predicted"/>
<comment type="caution">
    <text evidence="3">The sequence shown here is derived from an EMBL/GenBank/DDBJ whole genome shotgun (WGS) entry which is preliminary data.</text>
</comment>
<sequence length="391" mass="43829">MAPIAVHAASEAEFRPVKGSVVNSQLTPWIEPPTTQEDLPWANLETIDLRQLDSEDTEVKQALYAQTKKALSVDGFILVEGLGVTPEQIARQQAINQLVTTNTPVEEKRKYLADMAGGDYTGYKLRGTGGLLDYVEFFNLATKSYEPGYPLPSTILPYLEEVKAFGAHTYNYIIKRILILISRVLELPDDYLWNLHDQNQPLGASSQRFMAYYFPDVADTNTELVKGRGHTDFNTISLLFNQPISALQILTPANEWRWVKYQAGTVVVNVADALDFLTGGVLKATRHRVIRPPLDQKDYIRYILINFARADYDVELKPIDESPVVRREGKHAFPERVAAGSRAPTQGEWLAERIKGVQRKLNDGAANPGVSAYGGRQQEEVVLGKTVKYYD</sequence>
<organism evidence="3 4">
    <name type="scientific">Naematelia encephala</name>
    <dbReference type="NCBI Taxonomy" id="71784"/>
    <lineage>
        <taxon>Eukaryota</taxon>
        <taxon>Fungi</taxon>
        <taxon>Dikarya</taxon>
        <taxon>Basidiomycota</taxon>
        <taxon>Agaricomycotina</taxon>
        <taxon>Tremellomycetes</taxon>
        <taxon>Tremellales</taxon>
        <taxon>Naemateliaceae</taxon>
        <taxon>Naematelia</taxon>
    </lineage>
</organism>
<gene>
    <name evidence="3" type="ORF">BCR39DRAFT_495734</name>
</gene>
<protein>
    <recommendedName>
        <fullName evidence="5">Fe2OG dioxygenase domain-containing protein</fullName>
    </recommendedName>
</protein>
<dbReference type="STRING" id="71784.A0A1Y2B4D8"/>
<dbReference type="AlphaFoldDB" id="A0A1Y2B4D8"/>
<evidence type="ECO:0000313" key="4">
    <source>
        <dbReference type="Proteomes" id="UP000193986"/>
    </source>
</evidence>
<accession>A0A1Y2B4D8</accession>
<dbReference type="InterPro" id="IPR050231">
    <property type="entry name" value="Iron_ascorbate_oxido_reductase"/>
</dbReference>
<dbReference type="OrthoDB" id="406156at2759"/>
<dbReference type="Pfam" id="PF14226">
    <property type="entry name" value="DIOX_N"/>
    <property type="match status" value="1"/>
</dbReference>
<reference evidence="3 4" key="1">
    <citation type="submission" date="2016-07" db="EMBL/GenBank/DDBJ databases">
        <title>Pervasive Adenine N6-methylation of Active Genes in Fungi.</title>
        <authorList>
            <consortium name="DOE Joint Genome Institute"/>
            <person name="Mondo S.J."/>
            <person name="Dannebaum R.O."/>
            <person name="Kuo R.C."/>
            <person name="Labutti K."/>
            <person name="Haridas S."/>
            <person name="Kuo A."/>
            <person name="Salamov A."/>
            <person name="Ahrendt S.R."/>
            <person name="Lipzen A."/>
            <person name="Sullivan W."/>
            <person name="Andreopoulos W.B."/>
            <person name="Clum A."/>
            <person name="Lindquist E."/>
            <person name="Daum C."/>
            <person name="Ramamoorthy G.K."/>
            <person name="Gryganskyi A."/>
            <person name="Culley D."/>
            <person name="Magnuson J.K."/>
            <person name="James T.Y."/>
            <person name="O'Malley M.A."/>
            <person name="Stajich J.E."/>
            <person name="Spatafora J.W."/>
            <person name="Visel A."/>
            <person name="Grigoriev I.V."/>
        </authorList>
    </citation>
    <scope>NUCLEOTIDE SEQUENCE [LARGE SCALE GENOMIC DNA]</scope>
    <source>
        <strain evidence="3 4">68-887.2</strain>
    </source>
</reference>
<name>A0A1Y2B4D8_9TREE</name>
<dbReference type="EMBL" id="MCFC01000028">
    <property type="protein sequence ID" value="ORY28945.1"/>
    <property type="molecule type" value="Genomic_DNA"/>
</dbReference>
<dbReference type="Pfam" id="PF03171">
    <property type="entry name" value="2OG-FeII_Oxy"/>
    <property type="match status" value="1"/>
</dbReference>
<evidence type="ECO:0008006" key="5">
    <source>
        <dbReference type="Google" id="ProtNLM"/>
    </source>
</evidence>